<dbReference type="GO" id="GO:0003677">
    <property type="term" value="F:DNA binding"/>
    <property type="evidence" value="ECO:0007669"/>
    <property type="project" value="UniProtKB-KW"/>
</dbReference>
<sequence>MDSKVDEVSVELSAPPAWKKKFFPKKGGTPRKNEIVFISPTGEEINNRKQLEQYLKSHPGNPAISEFDWSTGETPRRSARISEKVKVAPAPESEPPKKRGRKSSGSKDNKMEAAGGEVDGTNEIQMKDAEVAEKRDAEAEKEKDAEAEKEKDADVENDDKKTQGEDKNEEKNVVTEDKAATEITENNKEEVPQAGEEQANGTCGKKQDETAAVTVEENGAAEKENVDAAAPDTEGEIKGNNDAAENGGKCNAEADEKIKTKDGEVVENGKAEQVVQADAPQNLQTPPLSS</sequence>
<evidence type="ECO:0000256" key="4">
    <source>
        <dbReference type="ARBA" id="ARBA00023163"/>
    </source>
</evidence>
<dbReference type="InterPro" id="IPR039622">
    <property type="entry name" value="MBD10/11"/>
</dbReference>
<dbReference type="Pfam" id="PF01429">
    <property type="entry name" value="MBD"/>
    <property type="match status" value="1"/>
</dbReference>
<dbReference type="GO" id="GO:0005634">
    <property type="term" value="C:nucleus"/>
    <property type="evidence" value="ECO:0007669"/>
    <property type="project" value="UniProtKB-SubCell"/>
</dbReference>
<comment type="caution">
    <text evidence="8">The sequence shown here is derived from an EMBL/GenBank/DDBJ whole genome shotgun (WGS) entry which is preliminary data.</text>
</comment>
<evidence type="ECO:0000256" key="3">
    <source>
        <dbReference type="ARBA" id="ARBA00023125"/>
    </source>
</evidence>
<feature type="compositionally biased region" description="Polar residues" evidence="6">
    <location>
        <begin position="279"/>
        <end position="290"/>
    </location>
</feature>
<name>A0AAD4W6L0_PRUDU</name>
<dbReference type="EMBL" id="JAJFAZ020000003">
    <property type="protein sequence ID" value="KAI5337348.1"/>
    <property type="molecule type" value="Genomic_DNA"/>
</dbReference>
<feature type="domain" description="MBD" evidence="7">
    <location>
        <begin position="4"/>
        <end position="74"/>
    </location>
</feature>
<proteinExistence type="predicted"/>
<reference evidence="8 9" key="1">
    <citation type="journal article" date="2022" name="G3 (Bethesda)">
        <title>Whole-genome sequence and methylome profiling of the almond [Prunus dulcis (Mill.) D.A. Webb] cultivar 'Nonpareil'.</title>
        <authorList>
            <person name="D'Amico-Willman K.M."/>
            <person name="Ouma W.Z."/>
            <person name="Meulia T."/>
            <person name="Sideli G.M."/>
            <person name="Gradziel T.M."/>
            <person name="Fresnedo-Ramirez J."/>
        </authorList>
    </citation>
    <scope>NUCLEOTIDE SEQUENCE [LARGE SCALE GENOMIC DNA]</scope>
    <source>
        <strain evidence="8">Clone GOH B32 T37-40</strain>
    </source>
</reference>
<keyword evidence="9" id="KW-1185">Reference proteome</keyword>
<evidence type="ECO:0000256" key="6">
    <source>
        <dbReference type="SAM" id="MobiDB-lite"/>
    </source>
</evidence>
<evidence type="ECO:0000313" key="8">
    <source>
        <dbReference type="EMBL" id="KAI5337348.1"/>
    </source>
</evidence>
<dbReference type="Gene3D" id="3.30.890.10">
    <property type="entry name" value="Methyl-cpg-binding Protein 2, Chain A"/>
    <property type="match status" value="1"/>
</dbReference>
<accession>A0AAD4W6L0</accession>
<protein>
    <recommendedName>
        <fullName evidence="7">MBD domain-containing protein</fullName>
    </recommendedName>
</protein>
<evidence type="ECO:0000256" key="1">
    <source>
        <dbReference type="ARBA" id="ARBA00004123"/>
    </source>
</evidence>
<dbReference type="PROSITE" id="PS50982">
    <property type="entry name" value="MBD"/>
    <property type="match status" value="1"/>
</dbReference>
<keyword evidence="2" id="KW-0805">Transcription regulation</keyword>
<dbReference type="InterPro" id="IPR001739">
    <property type="entry name" value="Methyl_CpG_DNA-bd"/>
</dbReference>
<evidence type="ECO:0000313" key="9">
    <source>
        <dbReference type="Proteomes" id="UP001054821"/>
    </source>
</evidence>
<feature type="region of interest" description="Disordered" evidence="6">
    <location>
        <begin position="55"/>
        <end position="290"/>
    </location>
</feature>
<evidence type="ECO:0000256" key="2">
    <source>
        <dbReference type="ARBA" id="ARBA00023015"/>
    </source>
</evidence>
<dbReference type="InterPro" id="IPR016177">
    <property type="entry name" value="DNA-bd_dom_sf"/>
</dbReference>
<gene>
    <name evidence="8" type="ORF">L3X38_016619</name>
</gene>
<keyword evidence="4" id="KW-0804">Transcription</keyword>
<comment type="subcellular location">
    <subcellularLocation>
        <location evidence="1">Nucleus</location>
    </subcellularLocation>
</comment>
<evidence type="ECO:0000256" key="5">
    <source>
        <dbReference type="ARBA" id="ARBA00023242"/>
    </source>
</evidence>
<keyword evidence="5" id="KW-0539">Nucleus</keyword>
<dbReference type="SUPFAM" id="SSF54171">
    <property type="entry name" value="DNA-binding domain"/>
    <property type="match status" value="1"/>
</dbReference>
<keyword evidence="3" id="KW-0238">DNA-binding</keyword>
<feature type="compositionally biased region" description="Basic and acidic residues" evidence="6">
    <location>
        <begin position="125"/>
        <end position="191"/>
    </location>
</feature>
<evidence type="ECO:0000259" key="7">
    <source>
        <dbReference type="PROSITE" id="PS50982"/>
    </source>
</evidence>
<dbReference type="Proteomes" id="UP001054821">
    <property type="component" value="Chromosome 3"/>
</dbReference>
<dbReference type="PANTHER" id="PTHR33729:SF12">
    <property type="entry name" value="MBD DOMAIN-CONTAINING PROTEIN"/>
    <property type="match status" value="1"/>
</dbReference>
<feature type="compositionally biased region" description="Basic and acidic residues" evidence="6">
    <location>
        <begin position="74"/>
        <end position="86"/>
    </location>
</feature>
<organism evidence="8 9">
    <name type="scientific">Prunus dulcis</name>
    <name type="common">Almond</name>
    <name type="synonym">Amygdalus dulcis</name>
    <dbReference type="NCBI Taxonomy" id="3755"/>
    <lineage>
        <taxon>Eukaryota</taxon>
        <taxon>Viridiplantae</taxon>
        <taxon>Streptophyta</taxon>
        <taxon>Embryophyta</taxon>
        <taxon>Tracheophyta</taxon>
        <taxon>Spermatophyta</taxon>
        <taxon>Magnoliopsida</taxon>
        <taxon>eudicotyledons</taxon>
        <taxon>Gunneridae</taxon>
        <taxon>Pentapetalae</taxon>
        <taxon>rosids</taxon>
        <taxon>fabids</taxon>
        <taxon>Rosales</taxon>
        <taxon>Rosaceae</taxon>
        <taxon>Amygdaloideae</taxon>
        <taxon>Amygdaleae</taxon>
        <taxon>Prunus</taxon>
    </lineage>
</organism>
<feature type="compositionally biased region" description="Basic and acidic residues" evidence="6">
    <location>
        <begin position="252"/>
        <end position="270"/>
    </location>
</feature>
<dbReference type="AlphaFoldDB" id="A0AAD4W6L0"/>
<dbReference type="PANTHER" id="PTHR33729">
    <property type="entry name" value="METHYL-CPG BINDING DOMAIN CONTAINING PROTEIN, EXPRESSED"/>
    <property type="match status" value="1"/>
</dbReference>